<dbReference type="Proteomes" id="UP000664122">
    <property type="component" value="Unassembled WGS sequence"/>
</dbReference>
<protein>
    <submittedName>
        <fullName evidence="1">Uncharacterized protein</fullName>
    </submittedName>
</protein>
<evidence type="ECO:0000313" key="1">
    <source>
        <dbReference type="EMBL" id="MBO0663336.1"/>
    </source>
</evidence>
<dbReference type="EMBL" id="JAFMPP010000010">
    <property type="protein sequence ID" value="MBO0663336.1"/>
    <property type="molecule type" value="Genomic_DNA"/>
</dbReference>
<keyword evidence="2" id="KW-1185">Reference proteome</keyword>
<reference evidence="1" key="1">
    <citation type="submission" date="2021-03" db="EMBL/GenBank/DDBJ databases">
        <title>Whole genome sequence of Jiella sp. CQZ9-1.</title>
        <authorList>
            <person name="Tuo L."/>
        </authorList>
    </citation>
    <scope>NUCLEOTIDE SEQUENCE</scope>
    <source>
        <strain evidence="1">CQZ9-1</strain>
    </source>
</reference>
<organism evidence="1 2">
    <name type="scientific">Jiella flava</name>
    <dbReference type="NCBI Taxonomy" id="2816857"/>
    <lineage>
        <taxon>Bacteria</taxon>
        <taxon>Pseudomonadati</taxon>
        <taxon>Pseudomonadota</taxon>
        <taxon>Alphaproteobacteria</taxon>
        <taxon>Hyphomicrobiales</taxon>
        <taxon>Aurantimonadaceae</taxon>
        <taxon>Jiella</taxon>
    </lineage>
</organism>
<comment type="caution">
    <text evidence="1">The sequence shown here is derived from an EMBL/GenBank/DDBJ whole genome shotgun (WGS) entry which is preliminary data.</text>
</comment>
<dbReference type="RefSeq" id="WP_207258130.1">
    <property type="nucleotide sequence ID" value="NZ_JAFMPP010000010.1"/>
</dbReference>
<name>A0A939JXG3_9HYPH</name>
<evidence type="ECO:0000313" key="2">
    <source>
        <dbReference type="Proteomes" id="UP000664122"/>
    </source>
</evidence>
<accession>A0A939JXG3</accession>
<sequence>MTGRETIPYMALINDGGGAETLQTERASFWFEREIVDRDGFCASYVGII</sequence>
<dbReference type="AlphaFoldDB" id="A0A939JXG3"/>
<proteinExistence type="predicted"/>
<gene>
    <name evidence="1" type="ORF">J1C48_12165</name>
</gene>